<keyword evidence="3" id="KW-0732">Signal</keyword>
<dbReference type="eggNOG" id="COG1680">
    <property type="taxonomic scope" value="Bacteria"/>
</dbReference>
<evidence type="ECO:0000256" key="3">
    <source>
        <dbReference type="SAM" id="SignalP"/>
    </source>
</evidence>
<evidence type="ECO:0000256" key="2">
    <source>
        <dbReference type="ARBA" id="ARBA00023136"/>
    </source>
</evidence>
<dbReference type="HOGENOM" id="CLU_020027_0_1_10"/>
<dbReference type="Gene3D" id="3.40.710.10">
    <property type="entry name" value="DD-peptidase/beta-lactamase superfamily"/>
    <property type="match status" value="1"/>
</dbReference>
<dbReference type="STRING" id="929556.Solca_0959"/>
<reference evidence="5" key="1">
    <citation type="submission" date="2012-02" db="EMBL/GenBank/DDBJ databases">
        <title>The complete genome of Solitalea canadensis DSM 3403.</title>
        <authorList>
            <consortium name="US DOE Joint Genome Institute (JGI-PGF)"/>
            <person name="Lucas S."/>
            <person name="Copeland A."/>
            <person name="Lapidus A."/>
            <person name="Glavina del Rio T."/>
            <person name="Dalin E."/>
            <person name="Tice H."/>
            <person name="Bruce D."/>
            <person name="Goodwin L."/>
            <person name="Pitluck S."/>
            <person name="Peters L."/>
            <person name="Ovchinnikova G."/>
            <person name="Lu M."/>
            <person name="Kyrpides N."/>
            <person name="Mavromatis K."/>
            <person name="Ivanova N."/>
            <person name="Brettin T."/>
            <person name="Detter J.C."/>
            <person name="Han C."/>
            <person name="Larimer F."/>
            <person name="Land M."/>
            <person name="Hauser L."/>
            <person name="Markowitz V."/>
            <person name="Cheng J.-F."/>
            <person name="Hugenholtz P."/>
            <person name="Woyke T."/>
            <person name="Wu D."/>
            <person name="Spring S."/>
            <person name="Schroeder M."/>
            <person name="Kopitz M."/>
            <person name="Brambilla E."/>
            <person name="Klenk H.-P."/>
            <person name="Eisen J.A."/>
        </authorList>
    </citation>
    <scope>NUCLEOTIDE SEQUENCE</scope>
    <source>
        <strain evidence="5">DSM 3403</strain>
    </source>
</reference>
<dbReference type="Pfam" id="PF00144">
    <property type="entry name" value="Beta-lactamase"/>
    <property type="match status" value="1"/>
</dbReference>
<dbReference type="SUPFAM" id="SSF56601">
    <property type="entry name" value="beta-lactamase/transpeptidase-like"/>
    <property type="match status" value="1"/>
</dbReference>
<gene>
    <name evidence="5" type="ordered locus">Solca_0959</name>
</gene>
<dbReference type="Proteomes" id="UP000007590">
    <property type="component" value="Chromosome"/>
</dbReference>
<evidence type="ECO:0000256" key="1">
    <source>
        <dbReference type="ARBA" id="ARBA00004370"/>
    </source>
</evidence>
<feature type="domain" description="Beta-lactamase-related" evidence="4">
    <location>
        <begin position="41"/>
        <end position="343"/>
    </location>
</feature>
<protein>
    <submittedName>
        <fullName evidence="5">Penicillin-binding protein, beta-lactamase class C</fullName>
    </submittedName>
</protein>
<evidence type="ECO:0000259" key="4">
    <source>
        <dbReference type="Pfam" id="PF00144"/>
    </source>
</evidence>
<dbReference type="GO" id="GO:0016020">
    <property type="term" value="C:membrane"/>
    <property type="evidence" value="ECO:0007669"/>
    <property type="project" value="UniProtKB-SubCell"/>
</dbReference>
<sequence>MKRLILILTLFSLISSVSAQLTKVEGFIDSLTKENSFSGTILIEQKLKAVYRKSFGYADLPFKVLNTPDTRYKIASITKAFTAVMILQLYEQGKIDLEKPINTYLTNYKGMGGSSVTVKQLLNMTSGMRNMDDGLTLESALQQGMPQYQKPYTTDKLLAKFCSDTLVNQPGKTFDYNNADYIILGKIIETVSGKTYEQVLSEKIIEPLQLTNSGLLSQEKVIDRLANTYFQRDDSKVLTNDLPVYINNWYASGAMYSTVDDVLKFTNALFNGKLLKQETLNKMIVSGPGEYGYGVWVYKDYEINSKMFTIIKRPGSIMGAQAMLFHILEDNSTIIILSNTDKVGLDGFAAVIAQQIIK</sequence>
<keyword evidence="6" id="KW-1185">Reference proteome</keyword>
<comment type="subcellular location">
    <subcellularLocation>
        <location evidence="1">Membrane</location>
    </subcellularLocation>
</comment>
<dbReference type="InterPro" id="IPR001466">
    <property type="entry name" value="Beta-lactam-related"/>
</dbReference>
<dbReference type="KEGG" id="scn:Solca_0959"/>
<dbReference type="InterPro" id="IPR050491">
    <property type="entry name" value="AmpC-like"/>
</dbReference>
<feature type="signal peptide" evidence="3">
    <location>
        <begin position="1"/>
        <end position="19"/>
    </location>
</feature>
<feature type="chain" id="PRO_5003613766" evidence="3">
    <location>
        <begin position="20"/>
        <end position="358"/>
    </location>
</feature>
<evidence type="ECO:0000313" key="5">
    <source>
        <dbReference type="EMBL" id="AFD06071.1"/>
    </source>
</evidence>
<dbReference type="PANTHER" id="PTHR46825:SF11">
    <property type="entry name" value="PENICILLIN-BINDING PROTEIN 4"/>
    <property type="match status" value="1"/>
</dbReference>
<keyword evidence="2" id="KW-0472">Membrane</keyword>
<dbReference type="EMBL" id="CP003349">
    <property type="protein sequence ID" value="AFD06071.1"/>
    <property type="molecule type" value="Genomic_DNA"/>
</dbReference>
<evidence type="ECO:0000313" key="6">
    <source>
        <dbReference type="Proteomes" id="UP000007590"/>
    </source>
</evidence>
<dbReference type="AlphaFoldDB" id="H8KPW2"/>
<dbReference type="PANTHER" id="PTHR46825">
    <property type="entry name" value="D-ALANYL-D-ALANINE-CARBOXYPEPTIDASE/ENDOPEPTIDASE AMPH"/>
    <property type="match status" value="1"/>
</dbReference>
<dbReference type="InterPro" id="IPR012338">
    <property type="entry name" value="Beta-lactam/transpept-like"/>
</dbReference>
<proteinExistence type="predicted"/>
<dbReference type="RefSeq" id="WP_014679299.1">
    <property type="nucleotide sequence ID" value="NC_017770.1"/>
</dbReference>
<accession>H8KPW2</accession>
<organism evidence="5 6">
    <name type="scientific">Solitalea canadensis (strain ATCC 29591 / DSM 3403 / JCM 21819 / LMG 8368 / NBRC 15130 / NCIMB 12057 / USAM 9D)</name>
    <name type="common">Flexibacter canadensis</name>
    <dbReference type="NCBI Taxonomy" id="929556"/>
    <lineage>
        <taxon>Bacteria</taxon>
        <taxon>Pseudomonadati</taxon>
        <taxon>Bacteroidota</taxon>
        <taxon>Sphingobacteriia</taxon>
        <taxon>Sphingobacteriales</taxon>
        <taxon>Sphingobacteriaceae</taxon>
        <taxon>Solitalea</taxon>
    </lineage>
</organism>
<name>H8KPW2_SOLCM</name>
<dbReference type="OrthoDB" id="9793489at2"/>